<evidence type="ECO:0000313" key="4">
    <source>
        <dbReference type="WBParaSite" id="jg18039.2"/>
    </source>
</evidence>
<keyword evidence="3" id="KW-1185">Reference proteome</keyword>
<organism evidence="3 4">
    <name type="scientific">Ditylenchus dipsaci</name>
    <dbReference type="NCBI Taxonomy" id="166011"/>
    <lineage>
        <taxon>Eukaryota</taxon>
        <taxon>Metazoa</taxon>
        <taxon>Ecdysozoa</taxon>
        <taxon>Nematoda</taxon>
        <taxon>Chromadorea</taxon>
        <taxon>Rhabditida</taxon>
        <taxon>Tylenchina</taxon>
        <taxon>Tylenchomorpha</taxon>
        <taxon>Sphaerularioidea</taxon>
        <taxon>Anguinidae</taxon>
        <taxon>Anguininae</taxon>
        <taxon>Ditylenchus</taxon>
    </lineage>
</organism>
<comment type="subcellular location">
    <subcellularLocation>
        <location evidence="1">Nucleus</location>
    </subcellularLocation>
</comment>
<evidence type="ECO:0000256" key="1">
    <source>
        <dbReference type="ARBA" id="ARBA00004123"/>
    </source>
</evidence>
<dbReference type="AlphaFoldDB" id="A0A915DB31"/>
<name>A0A915DB31_9BILA</name>
<dbReference type="GO" id="GO:0005634">
    <property type="term" value="C:nucleus"/>
    <property type="evidence" value="ECO:0007669"/>
    <property type="project" value="UniProtKB-SubCell"/>
</dbReference>
<evidence type="ECO:0000259" key="2">
    <source>
        <dbReference type="Pfam" id="PF09324"/>
    </source>
</evidence>
<dbReference type="Pfam" id="PF09324">
    <property type="entry name" value="Sec7-like_HDS"/>
    <property type="match status" value="1"/>
</dbReference>
<dbReference type="SUPFAM" id="SSF46689">
    <property type="entry name" value="Homeodomain-like"/>
    <property type="match status" value="1"/>
</dbReference>
<dbReference type="Proteomes" id="UP000887574">
    <property type="component" value="Unplaced"/>
</dbReference>
<reference evidence="4" key="1">
    <citation type="submission" date="2022-11" db="UniProtKB">
        <authorList>
            <consortium name="WormBaseParasite"/>
        </authorList>
    </citation>
    <scope>IDENTIFICATION</scope>
</reference>
<sequence>MLKSLEPVSTWNNQVQCQVLTVIVQLISSNEFQITLTDVYAAIQICSTTYSTTEEPGVKLGVRAALTQMLNSYCLNRQARAEGGGQEELAVLMDTTSLLNHILSKLNFTSTADKASADELQLALDGAPPLFNLLKIELIPALICLMQTCEEKDKSPSSSRRLPPIVKQISLMANSSNAKAVAAAKQAGCVLASAEVTRSFYQVVEQVLRLFSRTAVLPVEGEDEMRLLNELYRSSLLVPPPSKRLEALKLIKRMSTNPARLADLLELMAVEPNFWLVTLGCLEECSQCSSSPEICVESVRSLQALMNSLLNFVCDKEQFQHAGNEENSDTGDQRQIRIMKANGQQLSSNPTKDFNELNKQIERFAVGACNELCNNLKSECSQEATLNPEFIYLTTYAVLSYSFRMAAAGAVYLDKAWLLSKVHGSEAFVNDSWLVELYESLCASENIFEKLEVSQTALERLIHDYDGFANAPMTLKTEQTENILNKSSEIKTIEKWLKIQLASCWSSILIILTRFSPKIQEKKSMISTNTADQKTCLNGAEETLECIQDMTSLLLTFGMDKEMCWVYERLAEEVCQLEDLRQMVTTGVAASKKPLQVLLNRNDALAIDLLITNAIECGSLANQTWKYVVRCVEYVSELERYLFQSIKQHTNYDTSSAIPETQGSLQDMLLKHSQNELSPTMTGKVLDELLLKIDNLFEEAPKRLNLPSLCSLLQALISANEDNLKYSDSNSGCSPTLLVTSCIILQRITKLVSGVSDRHLIHLMNTWNCVKNHFIEISFAKFPEEVTRLSISCIHECVKALLQREYVENGQTKSMFRFNQTLFNTFESILCTDVSKAETQEHIVTVFGSFIEEHYDKIGSGWKPLFGALKALRISNELLDSHTGTSTESDYQGPLKLPPVKLAVLDVFKKYLAIRDSSVLLFAMLEYMHTLIHYLKASDIATQESSPTNLELENVVNESVFVFLAKIQTILFKLFEEQGQVFVNSTLLHRLELRARSHDFVDDSYYIQRTKDLPRLSSLLCENDNFGIFPSTLDEQFPIKFETVEVPWKAFNQQLQCICELVLSLVEGMSGLMLTCTQLIYSKLITGLAELISIINSSKIGLEFGAFCLSTLILPSLQKWVRREAAGQGFVATSQLSQSMKNLKQSMGTFTESVVDCLAQLPPIYSQMGTTVTKRRVITLEVKKQIIDSSAGKSSSQLSHQFDMPKSTIKTILSDKDAILSAIEEGIEAKRARVKTAKHSDLEEVYDGSKR</sequence>
<dbReference type="Gene3D" id="1.10.10.60">
    <property type="entry name" value="Homeodomain-like"/>
    <property type="match status" value="1"/>
</dbReference>
<dbReference type="WBParaSite" id="jg18039.2">
    <property type="protein sequence ID" value="jg18039.2"/>
    <property type="gene ID" value="jg18039"/>
</dbReference>
<evidence type="ECO:0000313" key="3">
    <source>
        <dbReference type="Proteomes" id="UP000887574"/>
    </source>
</evidence>
<dbReference type="InterPro" id="IPR009057">
    <property type="entry name" value="Homeodomain-like_sf"/>
</dbReference>
<feature type="domain" description="Mon2/Sec7/BIG1-like HDS" evidence="2">
    <location>
        <begin position="813"/>
        <end position="872"/>
    </location>
</feature>
<dbReference type="InterPro" id="IPR015403">
    <property type="entry name" value="Mon2/Sec7/BIG1-like_HDS"/>
</dbReference>
<accession>A0A915DB31</accession>
<proteinExistence type="predicted"/>
<protein>
    <submittedName>
        <fullName evidence="4">Mon2/Sec7/BIG1-like HDS domain-containing protein</fullName>
    </submittedName>
</protein>